<proteinExistence type="predicted"/>
<gene>
    <name evidence="2" type="ORF">GGR46_004038</name>
</gene>
<name>A0A7W6JVT7_9SPHN</name>
<reference evidence="2 3" key="1">
    <citation type="submission" date="2020-08" db="EMBL/GenBank/DDBJ databases">
        <title>Genomic Encyclopedia of Type Strains, Phase IV (KMG-IV): sequencing the most valuable type-strain genomes for metagenomic binning, comparative biology and taxonomic classification.</title>
        <authorList>
            <person name="Goeker M."/>
        </authorList>
    </citation>
    <scope>NUCLEOTIDE SEQUENCE [LARGE SCALE GENOMIC DNA]</scope>
    <source>
        <strain evidence="2 3">DSM 101806</strain>
    </source>
</reference>
<evidence type="ECO:0000313" key="2">
    <source>
        <dbReference type="EMBL" id="MBB4100466.1"/>
    </source>
</evidence>
<keyword evidence="3" id="KW-1185">Reference proteome</keyword>
<dbReference type="EMBL" id="JACIEH010000003">
    <property type="protein sequence ID" value="MBB4100466.1"/>
    <property type="molecule type" value="Genomic_DNA"/>
</dbReference>
<dbReference type="Proteomes" id="UP000557392">
    <property type="component" value="Unassembled WGS sequence"/>
</dbReference>
<organism evidence="2 3">
    <name type="scientific">Sphingomonas kyeonggiensis</name>
    <dbReference type="NCBI Taxonomy" id="1268553"/>
    <lineage>
        <taxon>Bacteria</taxon>
        <taxon>Pseudomonadati</taxon>
        <taxon>Pseudomonadota</taxon>
        <taxon>Alphaproteobacteria</taxon>
        <taxon>Sphingomonadales</taxon>
        <taxon>Sphingomonadaceae</taxon>
        <taxon>Sphingomonas</taxon>
    </lineage>
</organism>
<dbReference type="AlphaFoldDB" id="A0A7W6JVT7"/>
<accession>A0A7W6JVT7</accession>
<comment type="caution">
    <text evidence="2">The sequence shown here is derived from an EMBL/GenBank/DDBJ whole genome shotgun (WGS) entry which is preliminary data.</text>
</comment>
<feature type="region of interest" description="Disordered" evidence="1">
    <location>
        <begin position="18"/>
        <end position="47"/>
    </location>
</feature>
<sequence length="47" mass="5585">MSDLLALLYQNNDRRMTELKNDERTAKRISDARHRDRAARDAQLCRP</sequence>
<evidence type="ECO:0000256" key="1">
    <source>
        <dbReference type="SAM" id="MobiDB-lite"/>
    </source>
</evidence>
<feature type="compositionally biased region" description="Basic and acidic residues" evidence="1">
    <location>
        <begin position="18"/>
        <end position="40"/>
    </location>
</feature>
<evidence type="ECO:0000313" key="3">
    <source>
        <dbReference type="Proteomes" id="UP000557392"/>
    </source>
</evidence>
<protein>
    <submittedName>
        <fullName evidence="2">Uncharacterized protein</fullName>
    </submittedName>
</protein>